<accession>A0A3N2RCU7</accession>
<organism evidence="2 3">
    <name type="scientific">Lysobacter enzymogenes</name>
    <dbReference type="NCBI Taxonomy" id="69"/>
    <lineage>
        <taxon>Bacteria</taxon>
        <taxon>Pseudomonadati</taxon>
        <taxon>Pseudomonadota</taxon>
        <taxon>Gammaproteobacteria</taxon>
        <taxon>Lysobacterales</taxon>
        <taxon>Lysobacteraceae</taxon>
        <taxon>Lysobacter</taxon>
    </lineage>
</organism>
<dbReference type="EMBL" id="RCTY01000047">
    <property type="protein sequence ID" value="ROU05310.1"/>
    <property type="molecule type" value="Genomic_DNA"/>
</dbReference>
<gene>
    <name evidence="2" type="ORF">D9T17_19500</name>
</gene>
<keyword evidence="1" id="KW-1133">Transmembrane helix</keyword>
<feature type="transmembrane region" description="Helical" evidence="1">
    <location>
        <begin position="57"/>
        <end position="76"/>
    </location>
</feature>
<name>A0A3N2RCU7_LYSEN</name>
<dbReference type="AlphaFoldDB" id="A0A3N2RCU7"/>
<dbReference type="RefSeq" id="WP_123648985.1">
    <property type="nucleotide sequence ID" value="NZ_RCTY01000047.1"/>
</dbReference>
<evidence type="ECO:0000313" key="3">
    <source>
        <dbReference type="Proteomes" id="UP000275910"/>
    </source>
</evidence>
<keyword evidence="1" id="KW-0472">Membrane</keyword>
<proteinExistence type="predicted"/>
<protein>
    <submittedName>
        <fullName evidence="2">Uncharacterized protein</fullName>
    </submittedName>
</protein>
<evidence type="ECO:0000313" key="2">
    <source>
        <dbReference type="EMBL" id="ROU05310.1"/>
    </source>
</evidence>
<dbReference type="Proteomes" id="UP000275910">
    <property type="component" value="Unassembled WGS sequence"/>
</dbReference>
<reference evidence="2 3" key="1">
    <citation type="submission" date="2018-10" db="EMBL/GenBank/DDBJ databases">
        <title>The genome of Lysobacter enzymogenes OH11.</title>
        <authorList>
            <person name="Liu F."/>
            <person name="Zhao Y."/>
            <person name="Qian G."/>
            <person name="Chen Y."/>
            <person name="Xu H."/>
        </authorList>
    </citation>
    <scope>NUCLEOTIDE SEQUENCE [LARGE SCALE GENOMIC DNA]</scope>
    <source>
        <strain evidence="2 3">OH11</strain>
    </source>
</reference>
<evidence type="ECO:0000256" key="1">
    <source>
        <dbReference type="SAM" id="Phobius"/>
    </source>
</evidence>
<comment type="caution">
    <text evidence="2">The sequence shown here is derived from an EMBL/GenBank/DDBJ whole genome shotgun (WGS) entry which is preliminary data.</text>
</comment>
<sequence>MKQTLGSSAHSKLHTATLTALPLRGADGGARLFSADLSWAQAPQAPVRSRRLYVHRAIRIVLFALLALAAVGVVVINGPADAGPNRSAARALPDPVSEAEVEVDRAVALPAAPAAASRDRHERLAAH</sequence>
<keyword evidence="1" id="KW-0812">Transmembrane</keyword>